<reference evidence="4 5" key="1">
    <citation type="submission" date="2015-03" db="EMBL/GenBank/DDBJ databases">
        <title>Complete genome sequence of Muricauda lutaonensis CC-HSB-11T, isolated from a coastal hot spring.</title>
        <authorList>
            <person name="Kim K.M."/>
        </authorList>
    </citation>
    <scope>NUCLEOTIDE SEQUENCE [LARGE SCALE GENOMIC DNA]</scope>
    <source>
        <strain evidence="4 5">CC-HSB-11</strain>
    </source>
</reference>
<dbReference type="RefSeq" id="WP_045801670.1">
    <property type="nucleotide sequence ID" value="NZ_CP011071.1"/>
</dbReference>
<dbReference type="KEGG" id="mlt:VC82_1332"/>
<evidence type="ECO:0000256" key="2">
    <source>
        <dbReference type="SAM" id="Phobius"/>
    </source>
</evidence>
<keyword evidence="2" id="KW-0472">Membrane</keyword>
<dbReference type="GO" id="GO:0006508">
    <property type="term" value="P:proteolysis"/>
    <property type="evidence" value="ECO:0007669"/>
    <property type="project" value="UniProtKB-KW"/>
</dbReference>
<gene>
    <name evidence="4" type="ORF">VC82_1332</name>
</gene>
<dbReference type="CDD" id="cd03407">
    <property type="entry name" value="SPFH_like_u4"/>
    <property type="match status" value="1"/>
</dbReference>
<dbReference type="OrthoDB" id="9809197at2"/>
<dbReference type="Pfam" id="PF01145">
    <property type="entry name" value="Band_7"/>
    <property type="match status" value="1"/>
</dbReference>
<keyword evidence="4" id="KW-0378">Hydrolase</keyword>
<dbReference type="PANTHER" id="PTHR43327">
    <property type="entry name" value="STOMATIN-LIKE PROTEIN 2, MITOCHONDRIAL"/>
    <property type="match status" value="1"/>
</dbReference>
<accession>A0A0D5YRN7</accession>
<feature type="domain" description="Band 7" evidence="3">
    <location>
        <begin position="19"/>
        <end position="178"/>
    </location>
</feature>
<dbReference type="GO" id="GO:0016020">
    <property type="term" value="C:membrane"/>
    <property type="evidence" value="ECO:0007669"/>
    <property type="project" value="UniProtKB-SubCell"/>
</dbReference>
<dbReference type="Proteomes" id="UP000032726">
    <property type="component" value="Chromosome"/>
</dbReference>
<dbReference type="STRING" id="516051.VC82_1332"/>
<evidence type="ECO:0000313" key="4">
    <source>
        <dbReference type="EMBL" id="AKA34960.1"/>
    </source>
</evidence>
<organism evidence="4 5">
    <name type="scientific">Flagellimonas lutaonensis</name>
    <dbReference type="NCBI Taxonomy" id="516051"/>
    <lineage>
        <taxon>Bacteria</taxon>
        <taxon>Pseudomonadati</taxon>
        <taxon>Bacteroidota</taxon>
        <taxon>Flavobacteriia</taxon>
        <taxon>Flavobacteriales</taxon>
        <taxon>Flavobacteriaceae</taxon>
        <taxon>Flagellimonas</taxon>
    </lineage>
</organism>
<dbReference type="InterPro" id="IPR001107">
    <property type="entry name" value="Band_7"/>
</dbReference>
<dbReference type="EMBL" id="CP011071">
    <property type="protein sequence ID" value="AKA34960.1"/>
    <property type="molecule type" value="Genomic_DNA"/>
</dbReference>
<keyword evidence="2" id="KW-1133">Transmembrane helix</keyword>
<dbReference type="Gene3D" id="3.30.479.30">
    <property type="entry name" value="Band 7 domain"/>
    <property type="match status" value="1"/>
</dbReference>
<dbReference type="InterPro" id="IPR050710">
    <property type="entry name" value="Band7/mec-2_domain"/>
</dbReference>
<comment type="subcellular location">
    <subcellularLocation>
        <location evidence="1">Membrane</location>
        <topology evidence="1">Single-pass membrane protein</topology>
    </subcellularLocation>
</comment>
<keyword evidence="5" id="KW-1185">Reference proteome</keyword>
<dbReference type="InterPro" id="IPR036013">
    <property type="entry name" value="Band_7/SPFH_dom_sf"/>
</dbReference>
<dbReference type="AlphaFoldDB" id="A0A0D5YRN7"/>
<dbReference type="GO" id="GO:0008233">
    <property type="term" value="F:peptidase activity"/>
    <property type="evidence" value="ECO:0007669"/>
    <property type="project" value="UniProtKB-KW"/>
</dbReference>
<feature type="transmembrane region" description="Helical" evidence="2">
    <location>
        <begin position="6"/>
        <end position="24"/>
    </location>
</feature>
<sequence length="310" mass="34673">MGNFLLIPFIFFGLIILFASFFVVKQQTAAIVERFGRFQSIRNSGLQMKIPLVDRIAGRLSLKIQQLDVIVETKTLDDVFVKLKVSVQYVVIRSKVYEAFYKLEYPHDQITSYVFDVVRAEVPKMKLDDVFVKKDDIAIAVKSELQDAMLDYGYDIIKTLVTDIDPDAQVKAAMNRINASEREKIAAQFEGDAARILIVEKAKAEAESKRLQGQGIADQRREIARGLEESVEVLNKVGINSQEASALIVVTQHYDTLQAIGEETNTNLILLPNSPQAGSDMLNNMVASFTASNMIGEQMKTQNKKKGSDS</sequence>
<protein>
    <submittedName>
        <fullName evidence="4">Membrane protease protein family protein</fullName>
    </submittedName>
</protein>
<evidence type="ECO:0000256" key="1">
    <source>
        <dbReference type="ARBA" id="ARBA00004167"/>
    </source>
</evidence>
<proteinExistence type="predicted"/>
<dbReference type="PATRIC" id="fig|516051.4.peg.1376"/>
<evidence type="ECO:0000313" key="5">
    <source>
        <dbReference type="Proteomes" id="UP000032726"/>
    </source>
</evidence>
<dbReference type="SUPFAM" id="SSF117892">
    <property type="entry name" value="Band 7/SPFH domain"/>
    <property type="match status" value="1"/>
</dbReference>
<dbReference type="SMART" id="SM00244">
    <property type="entry name" value="PHB"/>
    <property type="match status" value="1"/>
</dbReference>
<keyword evidence="2" id="KW-0812">Transmembrane</keyword>
<name>A0A0D5YRN7_9FLAO</name>
<evidence type="ECO:0000259" key="3">
    <source>
        <dbReference type="SMART" id="SM00244"/>
    </source>
</evidence>
<dbReference type="PANTHER" id="PTHR43327:SF10">
    <property type="entry name" value="STOMATIN-LIKE PROTEIN 2, MITOCHONDRIAL"/>
    <property type="match status" value="1"/>
</dbReference>
<dbReference type="HOGENOM" id="CLU_024949_5_0_10"/>
<keyword evidence="4" id="KW-0645">Protease</keyword>